<sequence>MPFIRNTAFAFALALSTLAAPAMAQESNKDFVVKAVTELFSNKDLTAIDRYWADSYIQRNPGLASTSAVLKAALKDMPANMTYEIGMVIAEGDLVAIHGRYTGWGPKPMIVVDIYRVENGKIAEHWDVGQDEVLETASGNPMFEPMK</sequence>
<evidence type="ECO:0000256" key="1">
    <source>
        <dbReference type="SAM" id="SignalP"/>
    </source>
</evidence>
<protein>
    <submittedName>
        <fullName evidence="3">SnoaL-like aldol condensation-catalyzing enzyme</fullName>
    </submittedName>
</protein>
<feature type="chain" id="PRO_5047374920" evidence="1">
    <location>
        <begin position="25"/>
        <end position="147"/>
    </location>
</feature>
<evidence type="ECO:0000313" key="4">
    <source>
        <dbReference type="Proteomes" id="UP001238496"/>
    </source>
</evidence>
<dbReference type="Gene3D" id="3.10.450.50">
    <property type="match status" value="1"/>
</dbReference>
<dbReference type="Pfam" id="PF12680">
    <property type="entry name" value="SnoaL_2"/>
    <property type="match status" value="1"/>
</dbReference>
<keyword evidence="1" id="KW-0732">Signal</keyword>
<organism evidence="3 4">
    <name type="scientific">Peteryoungia aggregata LMG 23059</name>
    <dbReference type="NCBI Taxonomy" id="1368425"/>
    <lineage>
        <taxon>Bacteria</taxon>
        <taxon>Pseudomonadati</taxon>
        <taxon>Pseudomonadota</taxon>
        <taxon>Alphaproteobacteria</taxon>
        <taxon>Hyphomicrobiales</taxon>
        <taxon>Rhizobiaceae</taxon>
        <taxon>Peteryoungia</taxon>
    </lineage>
</organism>
<feature type="domain" description="SnoaL-like" evidence="2">
    <location>
        <begin position="33"/>
        <end position="125"/>
    </location>
</feature>
<dbReference type="EMBL" id="JAUSUW010000025">
    <property type="protein sequence ID" value="MDQ0423570.1"/>
    <property type="molecule type" value="Genomic_DNA"/>
</dbReference>
<dbReference type="RefSeq" id="WP_166599585.1">
    <property type="nucleotide sequence ID" value="NZ_JAUSUW010000025.1"/>
</dbReference>
<name>A0ABU0GDX9_9HYPH</name>
<dbReference type="SUPFAM" id="SSF54427">
    <property type="entry name" value="NTF2-like"/>
    <property type="match status" value="1"/>
</dbReference>
<accession>A0ABU0GDX9</accession>
<comment type="caution">
    <text evidence="3">The sequence shown here is derived from an EMBL/GenBank/DDBJ whole genome shotgun (WGS) entry which is preliminary data.</text>
</comment>
<dbReference type="Proteomes" id="UP001238496">
    <property type="component" value="Unassembled WGS sequence"/>
</dbReference>
<dbReference type="InterPro" id="IPR032710">
    <property type="entry name" value="NTF2-like_dom_sf"/>
</dbReference>
<feature type="signal peptide" evidence="1">
    <location>
        <begin position="1"/>
        <end position="24"/>
    </location>
</feature>
<reference evidence="3 4" key="1">
    <citation type="submission" date="2023-07" db="EMBL/GenBank/DDBJ databases">
        <title>Genomic Encyclopedia of Type Strains, Phase IV (KMG-IV): sequencing the most valuable type-strain genomes for metagenomic binning, comparative biology and taxonomic classification.</title>
        <authorList>
            <person name="Goeker M."/>
        </authorList>
    </citation>
    <scope>NUCLEOTIDE SEQUENCE [LARGE SCALE GENOMIC DNA]</scope>
    <source>
        <strain evidence="3 4">DSM 1111</strain>
    </source>
</reference>
<evidence type="ECO:0000259" key="2">
    <source>
        <dbReference type="Pfam" id="PF12680"/>
    </source>
</evidence>
<gene>
    <name evidence="3" type="ORF">J2045_004622</name>
</gene>
<proteinExistence type="predicted"/>
<keyword evidence="4" id="KW-1185">Reference proteome</keyword>
<evidence type="ECO:0000313" key="3">
    <source>
        <dbReference type="EMBL" id="MDQ0423570.1"/>
    </source>
</evidence>
<dbReference type="InterPro" id="IPR037401">
    <property type="entry name" value="SnoaL-like"/>
</dbReference>